<dbReference type="Proteomes" id="UP000224006">
    <property type="component" value="Chromosome II"/>
</dbReference>
<accession>A0A2A9MHB4</accession>
<feature type="region of interest" description="Disordered" evidence="4">
    <location>
        <begin position="458"/>
        <end position="496"/>
    </location>
</feature>
<dbReference type="AlphaFoldDB" id="A0A2A9MHB4"/>
<reference evidence="5 6" key="1">
    <citation type="submission" date="2017-09" db="EMBL/GenBank/DDBJ databases">
        <title>Genome sequencing of Besnoitia besnoiti strain Bb-Ger1.</title>
        <authorList>
            <person name="Schares G."/>
            <person name="Venepally P."/>
            <person name="Lorenzi H.A."/>
        </authorList>
    </citation>
    <scope>NUCLEOTIDE SEQUENCE [LARGE SCALE GENOMIC DNA]</scope>
    <source>
        <strain evidence="5 6">Bb-Ger1</strain>
    </source>
</reference>
<evidence type="ECO:0000256" key="1">
    <source>
        <dbReference type="ARBA" id="ARBA00004123"/>
    </source>
</evidence>
<feature type="compositionally biased region" description="Low complexity" evidence="4">
    <location>
        <begin position="458"/>
        <end position="477"/>
    </location>
</feature>
<dbReference type="GO" id="GO:0005634">
    <property type="term" value="C:nucleus"/>
    <property type="evidence" value="ECO:0007669"/>
    <property type="project" value="UniProtKB-SubCell"/>
</dbReference>
<sequence>MHAASGLDTSRDKRGGAAPRVSEDQNPLLIFHIDADNGVVLSTLYSRLQKTEHTKENKDVPCLEACPVRDFASHLLAEFMWGTLDPETGRWIPVSESPSCDPPLNDDSLITCGQFLRSRNTAADPGDLQVCENIRRVLQTFGQDGEKKYLQPQRPKRKPKECTATADAEAEGERENQLDSVRADVLLKEVHTQLMKRMALPLTVRLGLGCETPNPGAILAPVFLDGRKKSRDLRISESQIGSLSVSYSTRDSAYESSSSQQHSSERTAPKEAARDSRLPDASLGRDEPRQAAEGAQGSRSQQTCYESPTWTLRFLGSDTQYEGIHEIYTAMVHDLLSRHNVLCLCFGAAPDEPKRSEEILEAREARCNSLPPAVSPRPSGNCVAVRGTSGDDRVPPDSCMFPSRFVKPNTPFEETGKAAARQPASGCELQSAAVNRESITPQTPGCQELEPSPVISATADAASPDTDTATIHSAAPRASPPAPGDDAEPTRAEQGPEARIQRLVASDEMPSSLPCPASDPFRSYSLSEPLVPLPVFVDPADFTRHHVCVGSPAILSVARGLSHVPTLSVFEVVFGTPLFDASAEYPEPVLSAVAPCRRTAKRPNVCGGEGVSIRSGPEGVRVPGGRDASRTSEEQAAEPCGQFGVALDSWVSPGRCMQGKTRAWLAVDPVYSVVIPEPCSLIANPDYICNIVQTLLTRRLRLLSQCLAAAPHALRRRRTPDVLWEPGNAGNDPASSERKEKNRGESTRKDDGDEDSPDHGAVAGRAGGDNGSSVTSGQRPRYLTFLDRFAPLSGDEIKALPTREYLRATVIPVLLPAVEFVLRERPEDPISWIAFYLLRHSTHFNRTDAHRQQLGPESVSLFASLVDANSGTPRDSQLPAHRTGSNPSLHMDRERPPDATR</sequence>
<evidence type="ECO:0000256" key="4">
    <source>
        <dbReference type="SAM" id="MobiDB-lite"/>
    </source>
</evidence>
<comment type="subcellular location">
    <subcellularLocation>
        <location evidence="1">Nucleus</location>
    </subcellularLocation>
</comment>
<feature type="region of interest" description="Disordered" evidence="4">
    <location>
        <begin position="1"/>
        <end position="21"/>
    </location>
</feature>
<dbReference type="Gene3D" id="1.20.890.10">
    <property type="entry name" value="cAMP-dependent protein kinase regulatory subunit, dimerization-anchoring domain"/>
    <property type="match status" value="1"/>
</dbReference>
<comment type="similarity">
    <text evidence="2">Belongs to the dpy-30 family.</text>
</comment>
<feature type="region of interest" description="Disordered" evidence="4">
    <location>
        <begin position="721"/>
        <end position="778"/>
    </location>
</feature>
<dbReference type="STRING" id="94643.A0A2A9MHB4"/>
<evidence type="ECO:0000256" key="2">
    <source>
        <dbReference type="ARBA" id="ARBA00010849"/>
    </source>
</evidence>
<organism evidence="5 6">
    <name type="scientific">Besnoitia besnoiti</name>
    <name type="common">Apicomplexan protozoan</name>
    <dbReference type="NCBI Taxonomy" id="94643"/>
    <lineage>
        <taxon>Eukaryota</taxon>
        <taxon>Sar</taxon>
        <taxon>Alveolata</taxon>
        <taxon>Apicomplexa</taxon>
        <taxon>Conoidasida</taxon>
        <taxon>Coccidia</taxon>
        <taxon>Eucoccidiorida</taxon>
        <taxon>Eimeriorina</taxon>
        <taxon>Sarcocystidae</taxon>
        <taxon>Besnoitia</taxon>
    </lineage>
</organism>
<comment type="caution">
    <text evidence="5">The sequence shown here is derived from an EMBL/GenBank/DDBJ whole genome shotgun (WGS) entry which is preliminary data.</text>
</comment>
<dbReference type="InterPro" id="IPR007858">
    <property type="entry name" value="Dpy-30_motif"/>
</dbReference>
<feature type="compositionally biased region" description="Polar residues" evidence="4">
    <location>
        <begin position="246"/>
        <end position="255"/>
    </location>
</feature>
<keyword evidence="6" id="KW-1185">Reference proteome</keyword>
<feature type="region of interest" description="Disordered" evidence="4">
    <location>
        <begin position="870"/>
        <end position="901"/>
    </location>
</feature>
<feature type="compositionally biased region" description="Basic and acidic residues" evidence="4">
    <location>
        <begin position="263"/>
        <end position="290"/>
    </location>
</feature>
<dbReference type="KEGG" id="bbes:BESB_038130"/>
<evidence type="ECO:0000256" key="3">
    <source>
        <dbReference type="ARBA" id="ARBA00023242"/>
    </source>
</evidence>
<dbReference type="EMBL" id="NWUJ01000002">
    <property type="protein sequence ID" value="PFH37355.1"/>
    <property type="molecule type" value="Genomic_DNA"/>
</dbReference>
<feature type="region of interest" description="Disordered" evidence="4">
    <location>
        <begin position="246"/>
        <end position="304"/>
    </location>
</feature>
<gene>
    <name evidence="5" type="ORF">BESB_038130</name>
</gene>
<keyword evidence="3" id="KW-0539">Nucleus</keyword>
<evidence type="ECO:0000313" key="6">
    <source>
        <dbReference type="Proteomes" id="UP000224006"/>
    </source>
</evidence>
<dbReference type="VEuPathDB" id="ToxoDB:BESB_038130"/>
<dbReference type="GeneID" id="40308794"/>
<evidence type="ECO:0000313" key="5">
    <source>
        <dbReference type="EMBL" id="PFH37355.1"/>
    </source>
</evidence>
<dbReference type="OrthoDB" id="417678at2759"/>
<proteinExistence type="inferred from homology"/>
<dbReference type="InterPro" id="IPR049629">
    <property type="entry name" value="DPY30_SDC1_DD"/>
</dbReference>
<name>A0A2A9MHB4_BESBE</name>
<feature type="region of interest" description="Disordered" evidence="4">
    <location>
        <begin position="616"/>
        <end position="637"/>
    </location>
</feature>
<dbReference type="CDD" id="cd22965">
    <property type="entry name" value="DD_DPY30_SDC1"/>
    <property type="match status" value="1"/>
</dbReference>
<feature type="compositionally biased region" description="Basic and acidic residues" evidence="4">
    <location>
        <begin position="890"/>
        <end position="901"/>
    </location>
</feature>
<feature type="compositionally biased region" description="Basic and acidic residues" evidence="4">
    <location>
        <begin position="735"/>
        <end position="751"/>
    </location>
</feature>
<dbReference type="RefSeq" id="XP_029221364.1">
    <property type="nucleotide sequence ID" value="XM_029362399.1"/>
</dbReference>
<dbReference type="Pfam" id="PF05186">
    <property type="entry name" value="Dpy-30"/>
    <property type="match status" value="1"/>
</dbReference>
<protein>
    <submittedName>
        <fullName evidence="5">Dpy-30 motif protein</fullName>
    </submittedName>
</protein>